<reference evidence="1" key="1">
    <citation type="submission" date="2021-06" db="EMBL/GenBank/DDBJ databases">
        <authorList>
            <person name="Kallberg Y."/>
            <person name="Tangrot J."/>
            <person name="Rosling A."/>
        </authorList>
    </citation>
    <scope>NUCLEOTIDE SEQUENCE</scope>
    <source>
        <strain evidence="1">28 12/20/2015</strain>
    </source>
</reference>
<dbReference type="EMBL" id="CAJVPW010000195">
    <property type="protein sequence ID" value="CAG8446239.1"/>
    <property type="molecule type" value="Genomic_DNA"/>
</dbReference>
<protein>
    <submittedName>
        <fullName evidence="1">5543_t:CDS:1</fullName>
    </submittedName>
</protein>
<accession>A0ACA9K1E3</accession>
<dbReference type="Proteomes" id="UP000789366">
    <property type="component" value="Unassembled WGS sequence"/>
</dbReference>
<gene>
    <name evidence="1" type="ORF">SPELUC_LOCUS516</name>
</gene>
<keyword evidence="2" id="KW-1185">Reference proteome</keyword>
<evidence type="ECO:0000313" key="2">
    <source>
        <dbReference type="Proteomes" id="UP000789366"/>
    </source>
</evidence>
<evidence type="ECO:0000313" key="1">
    <source>
        <dbReference type="EMBL" id="CAG8446239.1"/>
    </source>
</evidence>
<comment type="caution">
    <text evidence="1">The sequence shown here is derived from an EMBL/GenBank/DDBJ whole genome shotgun (WGS) entry which is preliminary data.</text>
</comment>
<organism evidence="1 2">
    <name type="scientific">Cetraspora pellucida</name>
    <dbReference type="NCBI Taxonomy" id="1433469"/>
    <lineage>
        <taxon>Eukaryota</taxon>
        <taxon>Fungi</taxon>
        <taxon>Fungi incertae sedis</taxon>
        <taxon>Mucoromycota</taxon>
        <taxon>Glomeromycotina</taxon>
        <taxon>Glomeromycetes</taxon>
        <taxon>Diversisporales</taxon>
        <taxon>Gigasporaceae</taxon>
        <taxon>Cetraspora</taxon>
    </lineage>
</organism>
<sequence length="120" mass="14426">MTEDKVLEILNQTNIKNFEERLEKESFDKDELLLYNNLDFSENYTITKENLILFLEKNLDLNNKIFINDLENFLDKEDNNKDLLLNSKESLKNIDKQISQILEQNDYNWEPEDFINSDDN</sequence>
<proteinExistence type="predicted"/>
<name>A0ACA9K1E3_9GLOM</name>